<keyword evidence="2" id="KW-0472">Membrane</keyword>
<feature type="repeat" description="TPR" evidence="1">
    <location>
        <begin position="313"/>
        <end position="346"/>
    </location>
</feature>
<keyword evidence="4" id="KW-1185">Reference proteome</keyword>
<protein>
    <recommendedName>
        <fullName evidence="5">Tetratricopeptide repeat protein</fullName>
    </recommendedName>
</protein>
<evidence type="ECO:0000256" key="2">
    <source>
        <dbReference type="SAM" id="Phobius"/>
    </source>
</evidence>
<evidence type="ECO:0008006" key="5">
    <source>
        <dbReference type="Google" id="ProtNLM"/>
    </source>
</evidence>
<evidence type="ECO:0000256" key="1">
    <source>
        <dbReference type="PROSITE-ProRule" id="PRU00339"/>
    </source>
</evidence>
<evidence type="ECO:0000313" key="3">
    <source>
        <dbReference type="EMBL" id="GLQ55649.1"/>
    </source>
</evidence>
<feature type="transmembrane region" description="Helical" evidence="2">
    <location>
        <begin position="63"/>
        <end position="84"/>
    </location>
</feature>
<organism evidence="3 4">
    <name type="scientific">Devosia nitrariae</name>
    <dbReference type="NCBI Taxonomy" id="2071872"/>
    <lineage>
        <taxon>Bacteria</taxon>
        <taxon>Pseudomonadati</taxon>
        <taxon>Pseudomonadota</taxon>
        <taxon>Alphaproteobacteria</taxon>
        <taxon>Hyphomicrobiales</taxon>
        <taxon>Devosiaceae</taxon>
        <taxon>Devosia</taxon>
    </lineage>
</organism>
<dbReference type="Gene3D" id="1.25.40.10">
    <property type="entry name" value="Tetratricopeptide repeat domain"/>
    <property type="match status" value="1"/>
</dbReference>
<keyword evidence="1" id="KW-0802">TPR repeat</keyword>
<accession>A0ABQ5W788</accession>
<keyword evidence="2" id="KW-1133">Transmembrane helix</keyword>
<evidence type="ECO:0000313" key="4">
    <source>
        <dbReference type="Proteomes" id="UP001156691"/>
    </source>
</evidence>
<dbReference type="PROSITE" id="PS50005">
    <property type="entry name" value="TPR"/>
    <property type="match status" value="1"/>
</dbReference>
<comment type="caution">
    <text evidence="3">The sequence shown here is derived from an EMBL/GenBank/DDBJ whole genome shotgun (WGS) entry which is preliminary data.</text>
</comment>
<name>A0ABQ5W788_9HYPH</name>
<reference evidence="4" key="1">
    <citation type="journal article" date="2019" name="Int. J. Syst. Evol. Microbiol.">
        <title>The Global Catalogue of Microorganisms (GCM) 10K type strain sequencing project: providing services to taxonomists for standard genome sequencing and annotation.</title>
        <authorList>
            <consortium name="The Broad Institute Genomics Platform"/>
            <consortium name="The Broad Institute Genome Sequencing Center for Infectious Disease"/>
            <person name="Wu L."/>
            <person name="Ma J."/>
        </authorList>
    </citation>
    <scope>NUCLEOTIDE SEQUENCE [LARGE SCALE GENOMIC DNA]</scope>
    <source>
        <strain evidence="4">NBRC 112416</strain>
    </source>
</reference>
<dbReference type="EMBL" id="BSNS01000012">
    <property type="protein sequence ID" value="GLQ55649.1"/>
    <property type="molecule type" value="Genomic_DNA"/>
</dbReference>
<dbReference type="InterPro" id="IPR011990">
    <property type="entry name" value="TPR-like_helical_dom_sf"/>
</dbReference>
<dbReference type="SUPFAM" id="SSF48452">
    <property type="entry name" value="TPR-like"/>
    <property type="match status" value="1"/>
</dbReference>
<dbReference type="Proteomes" id="UP001156691">
    <property type="component" value="Unassembled WGS sequence"/>
</dbReference>
<gene>
    <name evidence="3" type="ORF">GCM10010862_29080</name>
</gene>
<sequence length="487" mass="51418">MRVQARRLRNLLAEYYEGPGRNEPLRIVLPVGRYVPEFVRSAEAISPAPSPAPTRRPAFQMSWLMEFILLIGIGAGVAVFALAMRQAPEEPMATGAIAPPRVGVVEFQNLTGNRNLDAAMAGLAVELVTDLDLFGEIDAHYGGRAAGGSLSDFVLTGIARDSGGRVQYSAILTRSASQAVEWSHVLERPETATNRALADDLSRDLSLLLGSSRGPLHASMRSLIAAGVPAAEPRSLYVCLMMFHRYRDTNGTEGADSASACFADLPDAERVSPVAKAAMASLIAEGGIIDDGDPAAASEALIAEAMDDGALSSFVWEQRARIHQAHGHLDLARQAYSSALQLNPANADAMAAFALLLALHGDIDASAELGAVALTGTPQPPPDWYYGAPAITAFRAGDFATAAGRAGTYTRADRELGAVLAALAALNMGNADMVNRFLPQVLDTVSFKANGILPQLRKRIGDRGLIGSIRWGLLEAGVPVAALEGPY</sequence>
<dbReference type="InterPro" id="IPR019734">
    <property type="entry name" value="TPR_rpt"/>
</dbReference>
<keyword evidence="2" id="KW-0812">Transmembrane</keyword>
<proteinExistence type="predicted"/>